<feature type="transmembrane region" description="Helical" evidence="1">
    <location>
        <begin position="201"/>
        <end position="220"/>
    </location>
</feature>
<sequence length="228" mass="24097">LALPAVIPLDGMKINGSPAHGRALAEAWLSFAQFIAIFLAISAAAGLVAHDLDRGTGLLLLSKPLRRWQILLGKWLGAAAFMAVAWLVWGLIAAAAFAYRLDDALFGPAMAAFAASMVASWLIVAFCLFWSCWLPSNAVMGLSVVGWILATSAPQVAGFVDDLGHKTLARVLRGVGEGLPFDKLSSAARSFVSGDDLDIKILWSVGFIAAWWCAAAVVFARRDLAAGS</sequence>
<name>A0A937X7B9_9BACT</name>
<protein>
    <submittedName>
        <fullName evidence="2">ABC transporter permease</fullName>
    </submittedName>
</protein>
<dbReference type="EMBL" id="VGJX01000670">
    <property type="protein sequence ID" value="MBM3275665.1"/>
    <property type="molecule type" value="Genomic_DNA"/>
</dbReference>
<keyword evidence="1" id="KW-0472">Membrane</keyword>
<reference evidence="2 3" key="1">
    <citation type="submission" date="2019-03" db="EMBL/GenBank/DDBJ databases">
        <title>Lake Tanganyika Metagenome-Assembled Genomes (MAGs).</title>
        <authorList>
            <person name="Tran P."/>
        </authorList>
    </citation>
    <scope>NUCLEOTIDE SEQUENCE [LARGE SCALE GENOMIC DNA]</scope>
    <source>
        <strain evidence="2">K_DeepCast_65m_m2_236</strain>
    </source>
</reference>
<dbReference type="GO" id="GO:0005886">
    <property type="term" value="C:plasma membrane"/>
    <property type="evidence" value="ECO:0007669"/>
    <property type="project" value="UniProtKB-SubCell"/>
</dbReference>
<comment type="caution">
    <text evidence="2">The sequence shown here is derived from an EMBL/GenBank/DDBJ whole genome shotgun (WGS) entry which is preliminary data.</text>
</comment>
<keyword evidence="1" id="KW-1133">Transmembrane helix</keyword>
<feature type="transmembrane region" description="Helical" evidence="1">
    <location>
        <begin position="70"/>
        <end position="99"/>
    </location>
</feature>
<feature type="non-terminal residue" evidence="2">
    <location>
        <position position="1"/>
    </location>
</feature>
<evidence type="ECO:0000313" key="2">
    <source>
        <dbReference type="EMBL" id="MBM3275665.1"/>
    </source>
</evidence>
<evidence type="ECO:0000256" key="1">
    <source>
        <dbReference type="SAM" id="Phobius"/>
    </source>
</evidence>
<feature type="transmembrane region" description="Helical" evidence="1">
    <location>
        <begin position="138"/>
        <end position="160"/>
    </location>
</feature>
<dbReference type="Proteomes" id="UP000703893">
    <property type="component" value="Unassembled WGS sequence"/>
</dbReference>
<proteinExistence type="predicted"/>
<accession>A0A937X7B9</accession>
<dbReference type="PANTHER" id="PTHR43471:SF10">
    <property type="entry name" value="SLL1107 PROTEIN"/>
    <property type="match status" value="1"/>
</dbReference>
<evidence type="ECO:0000313" key="3">
    <source>
        <dbReference type="Proteomes" id="UP000703893"/>
    </source>
</evidence>
<dbReference type="GO" id="GO:0140359">
    <property type="term" value="F:ABC-type transporter activity"/>
    <property type="evidence" value="ECO:0007669"/>
    <property type="project" value="InterPro"/>
</dbReference>
<feature type="transmembrane region" description="Helical" evidence="1">
    <location>
        <begin position="105"/>
        <end position="131"/>
    </location>
</feature>
<organism evidence="2 3">
    <name type="scientific">Candidatus Tanganyikabacteria bacterium</name>
    <dbReference type="NCBI Taxonomy" id="2961651"/>
    <lineage>
        <taxon>Bacteria</taxon>
        <taxon>Bacillati</taxon>
        <taxon>Candidatus Sericytochromatia</taxon>
        <taxon>Candidatus Tanganyikabacteria</taxon>
    </lineage>
</organism>
<keyword evidence="1" id="KW-0812">Transmembrane</keyword>
<gene>
    <name evidence="2" type="ORF">FJZ00_10965</name>
</gene>
<feature type="transmembrane region" description="Helical" evidence="1">
    <location>
        <begin position="27"/>
        <end position="49"/>
    </location>
</feature>
<dbReference type="AlphaFoldDB" id="A0A937X7B9"/>
<dbReference type="PANTHER" id="PTHR43471">
    <property type="entry name" value="ABC TRANSPORTER PERMEASE"/>
    <property type="match status" value="1"/>
</dbReference>
<dbReference type="Pfam" id="PF12679">
    <property type="entry name" value="ABC2_membrane_2"/>
    <property type="match status" value="1"/>
</dbReference>